<protein>
    <submittedName>
        <fullName evidence="2">Uncharacterized protein</fullName>
    </submittedName>
</protein>
<name>A0A1X0NEY3_9TRYP</name>
<feature type="region of interest" description="Disordered" evidence="1">
    <location>
        <begin position="71"/>
        <end position="91"/>
    </location>
</feature>
<proteinExistence type="predicted"/>
<feature type="region of interest" description="Disordered" evidence="1">
    <location>
        <begin position="121"/>
        <end position="287"/>
    </location>
</feature>
<feature type="compositionally biased region" description="Polar residues" evidence="1">
    <location>
        <begin position="266"/>
        <end position="276"/>
    </location>
</feature>
<reference evidence="2 3" key="1">
    <citation type="submission" date="2017-03" db="EMBL/GenBank/DDBJ databases">
        <title>An alternative strategy for trypanosome survival in the mammalian bloodstream revealed through genome and transcriptome analysis of the ubiquitous bovine parasite Trypanosoma (Megatrypanum) theileri.</title>
        <authorList>
            <person name="Kelly S."/>
            <person name="Ivens A."/>
            <person name="Mott A."/>
            <person name="O'Neill E."/>
            <person name="Emms D."/>
            <person name="Macleod O."/>
            <person name="Voorheis P."/>
            <person name="Matthews J."/>
            <person name="Matthews K."/>
            <person name="Carrington M."/>
        </authorList>
    </citation>
    <scope>NUCLEOTIDE SEQUENCE [LARGE SCALE GENOMIC DNA]</scope>
    <source>
        <strain evidence="2">Edinburgh</strain>
    </source>
</reference>
<gene>
    <name evidence="2" type="ORF">TM35_001381000</name>
</gene>
<organism evidence="2 3">
    <name type="scientific">Trypanosoma theileri</name>
    <dbReference type="NCBI Taxonomy" id="67003"/>
    <lineage>
        <taxon>Eukaryota</taxon>
        <taxon>Discoba</taxon>
        <taxon>Euglenozoa</taxon>
        <taxon>Kinetoplastea</taxon>
        <taxon>Metakinetoplastina</taxon>
        <taxon>Trypanosomatida</taxon>
        <taxon>Trypanosomatidae</taxon>
        <taxon>Trypanosoma</taxon>
    </lineage>
</organism>
<feature type="compositionally biased region" description="Low complexity" evidence="1">
    <location>
        <begin position="221"/>
        <end position="233"/>
    </location>
</feature>
<keyword evidence="3" id="KW-1185">Reference proteome</keyword>
<evidence type="ECO:0000313" key="3">
    <source>
        <dbReference type="Proteomes" id="UP000192257"/>
    </source>
</evidence>
<evidence type="ECO:0000313" key="2">
    <source>
        <dbReference type="EMBL" id="ORC80902.1"/>
    </source>
</evidence>
<feature type="compositionally biased region" description="Polar residues" evidence="1">
    <location>
        <begin position="191"/>
        <end position="220"/>
    </location>
</feature>
<dbReference type="Proteomes" id="UP000192257">
    <property type="component" value="Unassembled WGS sequence"/>
</dbReference>
<feature type="compositionally biased region" description="Polar residues" evidence="1">
    <location>
        <begin position="71"/>
        <end position="86"/>
    </location>
</feature>
<evidence type="ECO:0000256" key="1">
    <source>
        <dbReference type="SAM" id="MobiDB-lite"/>
    </source>
</evidence>
<comment type="caution">
    <text evidence="2">The sequence shown here is derived from an EMBL/GenBank/DDBJ whole genome shotgun (WGS) entry which is preliminary data.</text>
</comment>
<dbReference type="RefSeq" id="XP_028876825.1">
    <property type="nucleotide sequence ID" value="XM_029031877.1"/>
</dbReference>
<dbReference type="VEuPathDB" id="TriTrypDB:TM35_001381000"/>
<accession>A0A1X0NEY3</accession>
<dbReference type="AlphaFoldDB" id="A0A1X0NEY3"/>
<feature type="non-terminal residue" evidence="2">
    <location>
        <position position="1"/>
    </location>
</feature>
<dbReference type="GeneID" id="39991657"/>
<sequence>SEWLTCGAGSRVSACGKYADLCRQRTARAAARTTTTIASTTVNAGQPKAVMAFFDPLGDFDFSTIFSETDPQSSGSTLLNYNTSHNPENEVKRTKLKAPAVASASEAAGQFPPAVTTVVRTEENTPGESPRGQDGVSESAHESNAISHASDGAAASDINLPGVGTNSGHSPAAAVSPAPVPAERTEAASAGDNQAGSSGRSTTNADSKANQTTPAASTTENNNSVNRDSNSVNTLNNKESNATTTTTTTTLPPATAVSEGNVDASAATTTNINSEAPTTTPSPSPVPNAEINITSAMQKNRPIVDSSVSPVWMHTAAPLLIVAVLVSATVY</sequence>
<dbReference type="EMBL" id="NBCO01000138">
    <property type="protein sequence ID" value="ORC80902.1"/>
    <property type="molecule type" value="Genomic_DNA"/>
</dbReference>